<feature type="chain" id="PRO_5047279463" evidence="2">
    <location>
        <begin position="22"/>
        <end position="376"/>
    </location>
</feature>
<accession>A0ABP1N3H2</accession>
<feature type="signal peptide" evidence="2">
    <location>
        <begin position="1"/>
        <end position="21"/>
    </location>
</feature>
<dbReference type="Proteomes" id="UP001642520">
    <property type="component" value="Unassembled WGS sequence"/>
</dbReference>
<feature type="region of interest" description="Disordered" evidence="1">
    <location>
        <begin position="132"/>
        <end position="179"/>
    </location>
</feature>
<sequence length="376" mass="41563">MRYSAFCILALAISEPLLVYASKVMLVVPSNREQTRRIAGPSWRSGPPRYRKSSPGSDVYYRKYYGPSTNYQSKKYVHGNSHFPHGGDDFDQGYEHVNHVKIPHGKGINHALTFGKGYVPYDKIKGNFALGSDRPSSSQGPSYVESNYAPTGVISSGSEYTSSEHYEPSQSDTLFSDPESALNYNERNDQQKLYSSRSIEKDLSVNSAVDFTNSDKDQLLHLQQKASDLYKSIDSQPQDGVLLPSGVPSPSIGGSKEGIILRDMVALDEYQQKLQEMTKSWPQYLSNAASAASLGNSFQNHQVTASYSTGVSPTSSFGSFNWPVSFAQPKQGYDVREDTMEPPHDFRTMPVQTSPYHTFPVPMNVALPGIGQTIHG</sequence>
<organism evidence="3 4">
    <name type="scientific">Xylocopa violacea</name>
    <name type="common">Violet carpenter bee</name>
    <name type="synonym">Apis violacea</name>
    <dbReference type="NCBI Taxonomy" id="135666"/>
    <lineage>
        <taxon>Eukaryota</taxon>
        <taxon>Metazoa</taxon>
        <taxon>Ecdysozoa</taxon>
        <taxon>Arthropoda</taxon>
        <taxon>Hexapoda</taxon>
        <taxon>Insecta</taxon>
        <taxon>Pterygota</taxon>
        <taxon>Neoptera</taxon>
        <taxon>Endopterygota</taxon>
        <taxon>Hymenoptera</taxon>
        <taxon>Apocrita</taxon>
        <taxon>Aculeata</taxon>
        <taxon>Apoidea</taxon>
        <taxon>Anthophila</taxon>
        <taxon>Apidae</taxon>
        <taxon>Xylocopa</taxon>
        <taxon>Xylocopa</taxon>
    </lineage>
</organism>
<gene>
    <name evidence="3" type="ORF">XYLVIOL_LOCUS1647</name>
</gene>
<evidence type="ECO:0000313" key="3">
    <source>
        <dbReference type="EMBL" id="CAL7935518.1"/>
    </source>
</evidence>
<feature type="compositionally biased region" description="Polar residues" evidence="1">
    <location>
        <begin position="134"/>
        <end position="161"/>
    </location>
</feature>
<dbReference type="EMBL" id="CAXAJV020001284">
    <property type="protein sequence ID" value="CAL7935518.1"/>
    <property type="molecule type" value="Genomic_DNA"/>
</dbReference>
<evidence type="ECO:0000256" key="1">
    <source>
        <dbReference type="SAM" id="MobiDB-lite"/>
    </source>
</evidence>
<protein>
    <submittedName>
        <fullName evidence="3">Uncharacterized protein</fullName>
    </submittedName>
</protein>
<name>A0ABP1N3H2_XYLVO</name>
<keyword evidence="4" id="KW-1185">Reference proteome</keyword>
<evidence type="ECO:0000256" key="2">
    <source>
        <dbReference type="SAM" id="SignalP"/>
    </source>
</evidence>
<keyword evidence="2" id="KW-0732">Signal</keyword>
<comment type="caution">
    <text evidence="3">The sequence shown here is derived from an EMBL/GenBank/DDBJ whole genome shotgun (WGS) entry which is preliminary data.</text>
</comment>
<proteinExistence type="predicted"/>
<evidence type="ECO:0000313" key="4">
    <source>
        <dbReference type="Proteomes" id="UP001642520"/>
    </source>
</evidence>
<reference evidence="3 4" key="1">
    <citation type="submission" date="2024-08" db="EMBL/GenBank/DDBJ databases">
        <authorList>
            <person name="Will J Nash"/>
            <person name="Angela Man"/>
            <person name="Seanna McTaggart"/>
            <person name="Kendall Baker"/>
            <person name="Tom Barker"/>
            <person name="Leah Catchpole"/>
            <person name="Alex Durrant"/>
            <person name="Karim Gharbi"/>
            <person name="Naomi Irish"/>
            <person name="Gemy Kaithakottil"/>
            <person name="Debby Ku"/>
            <person name="Aaliyah Providence"/>
            <person name="Felix Shaw"/>
            <person name="David Swarbreck"/>
            <person name="Chris Watkins"/>
            <person name="Ann M. McCartney"/>
            <person name="Giulio Formenti"/>
            <person name="Alice Mouton"/>
            <person name="Noel Vella"/>
            <person name="Bjorn M von Reumont"/>
            <person name="Adriana Vella"/>
            <person name="Wilfried Haerty"/>
        </authorList>
    </citation>
    <scope>NUCLEOTIDE SEQUENCE [LARGE SCALE GENOMIC DNA]</scope>
</reference>